<sequence>MDALPEPLALTALPPLSPTMERAFTEAFADMTELEKSQDAAVIKLETPSSSTHAWPCSSDDDAVSTKPRAASSPSPAPAPASQQLKTMSPSENKSKSKSMSKKQTAEDKRARRSAIEKKSRQRRQNVLRRMREEVKQLEGVYAAMAQRKDAPPVAWDGFGAVDELQQKYSELSLVAHALEEDQEALQALLRQHEEFQRTDLAEKKKHEVWDTGVPPSASFRAEFKRMSVAECYALVRESYEQIQRFNESENFETTGANFMGWTDKRKYDSRTGALQYGFTKKFPMESAEGLLMKTWEIFSDGHKFREMSFDESIDTRYEVLQELNDDLLIVRRDHRIPTVETTFASIQVMFRLQTPSGYTLCMRTIPAPEIHAAMSPHEYFYELFHWTHFNRVYDDHGEPAGCELVAAGSIEDQNQLKSSYWLFELVCSVLRWENACVGPLFLKQI</sequence>
<organism evidence="2 3">
    <name type="scientific">Phytophthora sojae (strain P6497)</name>
    <name type="common">Soybean stem and root rot agent</name>
    <name type="synonym">Phytophthora megasperma f. sp. glycines</name>
    <dbReference type="NCBI Taxonomy" id="1094619"/>
    <lineage>
        <taxon>Eukaryota</taxon>
        <taxon>Sar</taxon>
        <taxon>Stramenopiles</taxon>
        <taxon>Oomycota</taxon>
        <taxon>Peronosporomycetes</taxon>
        <taxon>Peronosporales</taxon>
        <taxon>Peronosporaceae</taxon>
        <taxon>Phytophthora</taxon>
    </lineage>
</organism>
<evidence type="ECO:0000256" key="1">
    <source>
        <dbReference type="SAM" id="MobiDB-lite"/>
    </source>
</evidence>
<dbReference type="RefSeq" id="XP_009522583.1">
    <property type="nucleotide sequence ID" value="XM_009524288.1"/>
</dbReference>
<evidence type="ECO:0008006" key="4">
    <source>
        <dbReference type="Google" id="ProtNLM"/>
    </source>
</evidence>
<dbReference type="OMA" id="AECYALV"/>
<protein>
    <recommendedName>
        <fullName evidence="4">BZIP domain-containing protein</fullName>
    </recommendedName>
</protein>
<gene>
    <name evidence="2" type="ORF">PHYSODRAFT_263734</name>
</gene>
<evidence type="ECO:0000313" key="3">
    <source>
        <dbReference type="Proteomes" id="UP000002640"/>
    </source>
</evidence>
<accession>G4ZAT0</accession>
<dbReference type="AlphaFoldDB" id="G4ZAT0"/>
<dbReference type="InParanoid" id="G4ZAT0"/>
<feature type="compositionally biased region" description="Basic and acidic residues" evidence="1">
    <location>
        <begin position="104"/>
        <end position="119"/>
    </location>
</feature>
<dbReference type="Proteomes" id="UP000002640">
    <property type="component" value="Unassembled WGS sequence"/>
</dbReference>
<name>G4ZAT0_PHYSP</name>
<dbReference type="SMR" id="G4ZAT0"/>
<dbReference type="KEGG" id="psoj:PHYSODRAFT_263734"/>
<keyword evidence="3" id="KW-1185">Reference proteome</keyword>
<evidence type="ECO:0000313" key="2">
    <source>
        <dbReference type="EMBL" id="EGZ19866.1"/>
    </source>
</evidence>
<reference evidence="2 3" key="1">
    <citation type="journal article" date="2006" name="Science">
        <title>Phytophthora genome sequences uncover evolutionary origins and mechanisms of pathogenesis.</title>
        <authorList>
            <person name="Tyler B.M."/>
            <person name="Tripathy S."/>
            <person name="Zhang X."/>
            <person name="Dehal P."/>
            <person name="Jiang R.H."/>
            <person name="Aerts A."/>
            <person name="Arredondo F.D."/>
            <person name="Baxter L."/>
            <person name="Bensasson D."/>
            <person name="Beynon J.L."/>
            <person name="Chapman J."/>
            <person name="Damasceno C.M."/>
            <person name="Dorrance A.E."/>
            <person name="Dou D."/>
            <person name="Dickerman A.W."/>
            <person name="Dubchak I.L."/>
            <person name="Garbelotto M."/>
            <person name="Gijzen M."/>
            <person name="Gordon S.G."/>
            <person name="Govers F."/>
            <person name="Grunwald N.J."/>
            <person name="Huang W."/>
            <person name="Ivors K.L."/>
            <person name="Jones R.W."/>
            <person name="Kamoun S."/>
            <person name="Krampis K."/>
            <person name="Lamour K.H."/>
            <person name="Lee M.K."/>
            <person name="McDonald W.H."/>
            <person name="Medina M."/>
            <person name="Meijer H.J."/>
            <person name="Nordberg E.K."/>
            <person name="Maclean D.J."/>
            <person name="Ospina-Giraldo M.D."/>
            <person name="Morris P.F."/>
            <person name="Phuntumart V."/>
            <person name="Putnam N.H."/>
            <person name="Rash S."/>
            <person name="Rose J.K."/>
            <person name="Sakihama Y."/>
            <person name="Salamov A.A."/>
            <person name="Savidor A."/>
            <person name="Scheuring C.F."/>
            <person name="Smith B.M."/>
            <person name="Sobral B.W."/>
            <person name="Terry A."/>
            <person name="Torto-Alalibo T.A."/>
            <person name="Win J."/>
            <person name="Xu Z."/>
            <person name="Zhang H."/>
            <person name="Grigoriev I.V."/>
            <person name="Rokhsar D.S."/>
            <person name="Boore J.L."/>
        </authorList>
    </citation>
    <scope>NUCLEOTIDE SEQUENCE [LARGE SCALE GENOMIC DNA]</scope>
    <source>
        <strain evidence="2 3">P6497</strain>
    </source>
</reference>
<proteinExistence type="predicted"/>
<feature type="region of interest" description="Disordered" evidence="1">
    <location>
        <begin position="39"/>
        <end position="125"/>
    </location>
</feature>
<dbReference type="EMBL" id="JH159153">
    <property type="protein sequence ID" value="EGZ19866.1"/>
    <property type="molecule type" value="Genomic_DNA"/>
</dbReference>
<dbReference type="GeneID" id="20639530"/>